<feature type="domain" description="Aldehyde dehydrogenase" evidence="6">
    <location>
        <begin position="14"/>
        <end position="472"/>
    </location>
</feature>
<dbReference type="AlphaFoldDB" id="A0A7J4IUE3"/>
<dbReference type="InterPro" id="IPR015590">
    <property type="entry name" value="Aldehyde_DH_dom"/>
</dbReference>
<comment type="similarity">
    <text evidence="1 5">Belongs to the aldehyde dehydrogenase family.</text>
</comment>
<sequence>MMKKFKMLVGGKLVSSNSGKTFVSLNPATGKPLASFPSGNESDARRAIDAAEKAGEKWKKVPPPKRGMVLLRFSQLLRQHKEELARLIATEMGKVIAESRGDVQEAIDMAEYIAGEGRRLFSFTTTSELGNKFAMAIRVPVGVCGLITPWNFPVAIPVWKLAPALVCGNSVVLKPSSDTPLCALRVVQLLREAGVPDGVVNLVTGSGSAAGKELVVNERVRAVSFTGSKEAGLWIARNAGIKKLGLELGGKNAVIIMDDADLNLALEGVLWAAFGTSGQRCTAASRVIIHEKVEKKFEKMLVGKAKKLRLGAGANPSSDVGPLINRAALEKVHRYTEIGLSEGAKLLCGGAPAKGRGFFYKPTVFSGVTPKMRIAQEEIFGPTVSIISVSGIDESIKVANSVEYGLSSSIYTKNISNAFKAIERIEAGLTYVNSSTIGSEVHLPFGGVKHTGNGAREGGWTAVEEFSELKTVYVDYSGKLQKAQIDEFEGKKKK</sequence>
<dbReference type="FunFam" id="3.40.309.10:FF:000009">
    <property type="entry name" value="Aldehyde dehydrogenase A"/>
    <property type="match status" value="1"/>
</dbReference>
<evidence type="ECO:0000256" key="3">
    <source>
        <dbReference type="ARBA" id="ARBA00023002"/>
    </source>
</evidence>
<keyword evidence="3 5" id="KW-0560">Oxidoreductase</keyword>
<dbReference type="InterPro" id="IPR016161">
    <property type="entry name" value="Ald_DH/histidinol_DH"/>
</dbReference>
<reference evidence="8" key="1">
    <citation type="journal article" date="2020" name="bioRxiv">
        <title>A rank-normalized archaeal taxonomy based on genome phylogeny resolves widespread incomplete and uneven classifications.</title>
        <authorList>
            <person name="Rinke C."/>
            <person name="Chuvochina M."/>
            <person name="Mussig A.J."/>
            <person name="Chaumeil P.-A."/>
            <person name="Waite D.W."/>
            <person name="Whitman W.B."/>
            <person name="Parks D.H."/>
            <person name="Hugenholtz P."/>
        </authorList>
    </citation>
    <scope>NUCLEOTIDE SEQUENCE [LARGE SCALE GENOMIC DNA]</scope>
</reference>
<protein>
    <submittedName>
        <fullName evidence="7">Aldehyde dehydrogenase family protein</fullName>
    </submittedName>
</protein>
<dbReference type="FunFam" id="3.40.605.10:FF:000007">
    <property type="entry name" value="NAD/NADP-dependent betaine aldehyde dehydrogenase"/>
    <property type="match status" value="1"/>
</dbReference>
<comment type="subunit">
    <text evidence="2">Homotetramer.</text>
</comment>
<dbReference type="CDD" id="cd07131">
    <property type="entry name" value="ALDH_AldH-CAJ73105"/>
    <property type="match status" value="1"/>
</dbReference>
<evidence type="ECO:0000259" key="6">
    <source>
        <dbReference type="Pfam" id="PF00171"/>
    </source>
</evidence>
<dbReference type="SUPFAM" id="SSF53720">
    <property type="entry name" value="ALDH-like"/>
    <property type="match status" value="1"/>
</dbReference>
<evidence type="ECO:0000313" key="8">
    <source>
        <dbReference type="Proteomes" id="UP000577419"/>
    </source>
</evidence>
<feature type="active site" evidence="4">
    <location>
        <position position="247"/>
    </location>
</feature>
<comment type="caution">
    <text evidence="7">The sequence shown here is derived from an EMBL/GenBank/DDBJ whole genome shotgun (WGS) entry which is preliminary data.</text>
</comment>
<evidence type="ECO:0000256" key="5">
    <source>
        <dbReference type="RuleBase" id="RU003345"/>
    </source>
</evidence>
<dbReference type="PROSITE" id="PS00070">
    <property type="entry name" value="ALDEHYDE_DEHYDR_CYS"/>
    <property type="match status" value="1"/>
</dbReference>
<gene>
    <name evidence="7" type="ORF">HA237_00675</name>
</gene>
<dbReference type="Gene3D" id="3.40.605.10">
    <property type="entry name" value="Aldehyde Dehydrogenase, Chain A, domain 1"/>
    <property type="match status" value="1"/>
</dbReference>
<organism evidence="7 8">
    <name type="scientific">Candidatus Iainarchaeum sp</name>
    <dbReference type="NCBI Taxonomy" id="3101447"/>
    <lineage>
        <taxon>Archaea</taxon>
        <taxon>Candidatus Iainarchaeota</taxon>
        <taxon>Candidatus Iainarchaeia</taxon>
        <taxon>Candidatus Iainarchaeales</taxon>
        <taxon>Candidatus Iainarchaeaceae</taxon>
        <taxon>Candidatus Iainarchaeum</taxon>
    </lineage>
</organism>
<dbReference type="InterPro" id="IPR016160">
    <property type="entry name" value="Ald_DH_CS_CYS"/>
</dbReference>
<evidence type="ECO:0000256" key="2">
    <source>
        <dbReference type="ARBA" id="ARBA00011881"/>
    </source>
</evidence>
<dbReference type="PROSITE" id="PS00687">
    <property type="entry name" value="ALDEHYDE_DEHYDR_GLU"/>
    <property type="match status" value="1"/>
</dbReference>
<accession>A0A7J4IUE3</accession>
<name>A0A7J4IUE3_9ARCH</name>
<evidence type="ECO:0000256" key="1">
    <source>
        <dbReference type="ARBA" id="ARBA00009986"/>
    </source>
</evidence>
<dbReference type="Pfam" id="PF00171">
    <property type="entry name" value="Aldedh"/>
    <property type="match status" value="1"/>
</dbReference>
<evidence type="ECO:0000256" key="4">
    <source>
        <dbReference type="PROSITE-ProRule" id="PRU10007"/>
    </source>
</evidence>
<dbReference type="GO" id="GO:0016620">
    <property type="term" value="F:oxidoreductase activity, acting on the aldehyde or oxo group of donors, NAD or NADP as acceptor"/>
    <property type="evidence" value="ECO:0007669"/>
    <property type="project" value="InterPro"/>
</dbReference>
<dbReference type="InterPro" id="IPR016162">
    <property type="entry name" value="Ald_DH_N"/>
</dbReference>
<dbReference type="Gene3D" id="3.40.309.10">
    <property type="entry name" value="Aldehyde Dehydrogenase, Chain A, domain 2"/>
    <property type="match status" value="1"/>
</dbReference>
<dbReference type="InterPro" id="IPR029510">
    <property type="entry name" value="Ald_DH_CS_GLU"/>
</dbReference>
<dbReference type="InterPro" id="IPR016163">
    <property type="entry name" value="Ald_DH_C"/>
</dbReference>
<proteinExistence type="inferred from homology"/>
<dbReference type="Proteomes" id="UP000577419">
    <property type="component" value="Unassembled WGS sequence"/>
</dbReference>
<evidence type="ECO:0000313" key="7">
    <source>
        <dbReference type="EMBL" id="HIH07865.1"/>
    </source>
</evidence>
<dbReference type="PANTHER" id="PTHR11699">
    <property type="entry name" value="ALDEHYDE DEHYDROGENASE-RELATED"/>
    <property type="match status" value="1"/>
</dbReference>
<dbReference type="EMBL" id="DUFG01000005">
    <property type="protein sequence ID" value="HIH07865.1"/>
    <property type="molecule type" value="Genomic_DNA"/>
</dbReference>